<dbReference type="Pfam" id="PF09353">
    <property type="entry name" value="DUF1995"/>
    <property type="match status" value="1"/>
</dbReference>
<name>A0ABV0JZL7_9CYAN</name>
<dbReference type="EMBL" id="JAMPKX010000001">
    <property type="protein sequence ID" value="MEP0945889.1"/>
    <property type="molecule type" value="Genomic_DNA"/>
</dbReference>
<dbReference type="PANTHER" id="PTHR35509">
    <property type="entry name" value="DOMAIN PROTEIN, PUTATIVE (DUF1995)-RELATED"/>
    <property type="match status" value="1"/>
</dbReference>
<comment type="caution">
    <text evidence="2">The sequence shown here is derived from an EMBL/GenBank/DDBJ whole genome shotgun (WGS) entry which is preliminary data.</text>
</comment>
<evidence type="ECO:0000259" key="1">
    <source>
        <dbReference type="Pfam" id="PF09353"/>
    </source>
</evidence>
<proteinExistence type="predicted"/>
<gene>
    <name evidence="2" type="ORF">NC992_03290</name>
</gene>
<dbReference type="RefSeq" id="WP_190699332.1">
    <property type="nucleotide sequence ID" value="NZ_JAMPKX010000001.1"/>
</dbReference>
<feature type="domain" description="DUF1995" evidence="1">
    <location>
        <begin position="10"/>
        <end position="208"/>
    </location>
</feature>
<dbReference type="Proteomes" id="UP001482513">
    <property type="component" value="Unassembled WGS sequence"/>
</dbReference>
<organism evidence="2 3">
    <name type="scientific">Leptolyngbya subtilissima DQ-A4</name>
    <dbReference type="NCBI Taxonomy" id="2933933"/>
    <lineage>
        <taxon>Bacteria</taxon>
        <taxon>Bacillati</taxon>
        <taxon>Cyanobacteriota</taxon>
        <taxon>Cyanophyceae</taxon>
        <taxon>Leptolyngbyales</taxon>
        <taxon>Leptolyngbyaceae</taxon>
        <taxon>Leptolyngbya group</taxon>
        <taxon>Leptolyngbya</taxon>
    </lineage>
</organism>
<dbReference type="InterPro" id="IPR053021">
    <property type="entry name" value="Chloroplast_ADK"/>
</dbReference>
<evidence type="ECO:0000313" key="3">
    <source>
        <dbReference type="Proteomes" id="UP001482513"/>
    </source>
</evidence>
<accession>A0ABV0JZL7</accession>
<sequence>MDSVTTTGVPASLEDAIAQAREATQAAIQAGVPRMVVELAYSELKGMPVAQQFYPALQELGLVFKVYFPDAGAAALARRDWGNPDFVVRAIGELHSEMEPGDQAYLFVEPSSLEVNQVEEMCAQAGDAFVIMLNPKLEDVATIGIGYAGRQLRDRFLSTLEPVYYLRPMEGAVLLRCYPNPWQVWQETDSGYELRAELPEKPSGEAIDRILMGEATADSSESGAAAPKGKRGGFLSELQEFIRALTQ</sequence>
<reference evidence="2 3" key="1">
    <citation type="submission" date="2022-04" db="EMBL/GenBank/DDBJ databases">
        <title>Positive selection, recombination, and allopatry shape intraspecific diversity of widespread and dominant cyanobacteria.</title>
        <authorList>
            <person name="Wei J."/>
            <person name="Shu W."/>
            <person name="Hu C."/>
        </authorList>
    </citation>
    <scope>NUCLEOTIDE SEQUENCE [LARGE SCALE GENOMIC DNA]</scope>
    <source>
        <strain evidence="2 3">DQ-A4</strain>
    </source>
</reference>
<evidence type="ECO:0000313" key="2">
    <source>
        <dbReference type="EMBL" id="MEP0945889.1"/>
    </source>
</evidence>
<protein>
    <submittedName>
        <fullName evidence="2">DUF1995 family protein</fullName>
    </submittedName>
</protein>
<dbReference type="InterPro" id="IPR018962">
    <property type="entry name" value="DUF1995"/>
</dbReference>
<keyword evidence="3" id="KW-1185">Reference proteome</keyword>
<dbReference type="PANTHER" id="PTHR35509:SF1">
    <property type="entry name" value="DOMAIN PROTEIN, PUTATIVE (DUF1995)-RELATED"/>
    <property type="match status" value="1"/>
</dbReference>